<feature type="chain" id="PRO_5027002538" evidence="4">
    <location>
        <begin position="24"/>
        <end position="342"/>
    </location>
</feature>
<dbReference type="PANTHER" id="PTHR33376:SF5">
    <property type="entry name" value="EXTRACYTOPLASMIC SOLUTE RECEPTOR PROTEIN"/>
    <property type="match status" value="1"/>
</dbReference>
<gene>
    <name evidence="5" type="ORF">GR170_24820</name>
</gene>
<dbReference type="InterPro" id="IPR018389">
    <property type="entry name" value="DctP_fam"/>
</dbReference>
<dbReference type="RefSeq" id="WP_160897170.1">
    <property type="nucleotide sequence ID" value="NZ_WUMU01000043.1"/>
</dbReference>
<evidence type="ECO:0000313" key="6">
    <source>
        <dbReference type="Proteomes" id="UP000477911"/>
    </source>
</evidence>
<keyword evidence="3" id="KW-0574">Periplasm</keyword>
<keyword evidence="6" id="KW-1185">Reference proteome</keyword>
<name>A0A6L7GA18_9RHOB</name>
<keyword evidence="2 4" id="KW-0732">Signal</keyword>
<comment type="caution">
    <text evidence="5">The sequence shown here is derived from an EMBL/GenBank/DDBJ whole genome shotgun (WGS) entry which is preliminary data.</text>
</comment>
<evidence type="ECO:0000256" key="4">
    <source>
        <dbReference type="SAM" id="SignalP"/>
    </source>
</evidence>
<organism evidence="5 6">
    <name type="scientific">Pseudooceanicola albus</name>
    <dbReference type="NCBI Taxonomy" id="2692189"/>
    <lineage>
        <taxon>Bacteria</taxon>
        <taxon>Pseudomonadati</taxon>
        <taxon>Pseudomonadota</taxon>
        <taxon>Alphaproteobacteria</taxon>
        <taxon>Rhodobacterales</taxon>
        <taxon>Paracoccaceae</taxon>
        <taxon>Pseudooceanicola</taxon>
    </lineage>
</organism>
<protein>
    <submittedName>
        <fullName evidence="5">C4-dicarboxylate ABC transporter substrate-binding protein</fullName>
    </submittedName>
</protein>
<dbReference type="EMBL" id="WUMU01000043">
    <property type="protein sequence ID" value="MXN21054.1"/>
    <property type="molecule type" value="Genomic_DNA"/>
</dbReference>
<dbReference type="InterPro" id="IPR038404">
    <property type="entry name" value="TRAP_DctP_sf"/>
</dbReference>
<accession>A0A6L7GA18</accession>
<dbReference type="AlphaFoldDB" id="A0A6L7GA18"/>
<proteinExistence type="predicted"/>
<dbReference type="NCBIfam" id="NF037995">
    <property type="entry name" value="TRAP_S1"/>
    <property type="match status" value="1"/>
</dbReference>
<dbReference type="Gene3D" id="3.40.190.170">
    <property type="entry name" value="Bacterial extracellular solute-binding protein, family 7"/>
    <property type="match status" value="1"/>
</dbReference>
<sequence>MKHLTTALLLCGTSLLAATAAGAQTLTVQTSFSSGDYSTRFLTEEWLPKIAERTDGRIHITLVSNGAVVPPRETPEAVAAGVLDGDWTGPHYFSGVEPAFGLLGDLIAGYDTPEQMMGFCREGPGAALLQEAMDVIQQGEVTVVACGPYSREALVSRVPIRTFDDLKGKKIRAPEGLASAVFAAAGATPVNIPFTEVFGALEKGIVDAADVSAYVNNDAIGIHEVAPYPLYPGIHSMPSMQFTLSTATWEDLSPEDQATLRDWWYDAMIALREAVAAEDEALVARDTADPNITVINWAQEDRDKLRAVARTQWEAYAEKSPLARKVYEAHVAYMHQIGLLDD</sequence>
<dbReference type="PANTHER" id="PTHR33376">
    <property type="match status" value="1"/>
</dbReference>
<evidence type="ECO:0000256" key="3">
    <source>
        <dbReference type="ARBA" id="ARBA00022764"/>
    </source>
</evidence>
<dbReference type="GO" id="GO:0042597">
    <property type="term" value="C:periplasmic space"/>
    <property type="evidence" value="ECO:0007669"/>
    <property type="project" value="UniProtKB-SubCell"/>
</dbReference>
<feature type="signal peptide" evidence="4">
    <location>
        <begin position="1"/>
        <end position="23"/>
    </location>
</feature>
<evidence type="ECO:0000256" key="1">
    <source>
        <dbReference type="ARBA" id="ARBA00004418"/>
    </source>
</evidence>
<comment type="subcellular location">
    <subcellularLocation>
        <location evidence="1">Periplasm</location>
    </subcellularLocation>
</comment>
<dbReference type="Pfam" id="PF03480">
    <property type="entry name" value="DctP"/>
    <property type="match status" value="1"/>
</dbReference>
<reference evidence="5 6" key="1">
    <citation type="submission" date="2019-12" db="EMBL/GenBank/DDBJ databases">
        <authorList>
            <person name="Li M."/>
        </authorList>
    </citation>
    <scope>NUCLEOTIDE SEQUENCE [LARGE SCALE GENOMIC DNA]</scope>
    <source>
        <strain evidence="5 6">GBMRC 2024</strain>
    </source>
</reference>
<dbReference type="Proteomes" id="UP000477911">
    <property type="component" value="Unassembled WGS sequence"/>
</dbReference>
<evidence type="ECO:0000313" key="5">
    <source>
        <dbReference type="EMBL" id="MXN21054.1"/>
    </source>
</evidence>
<evidence type="ECO:0000256" key="2">
    <source>
        <dbReference type="ARBA" id="ARBA00022729"/>
    </source>
</evidence>
<dbReference type="SUPFAM" id="SSF53850">
    <property type="entry name" value="Periplasmic binding protein-like II"/>
    <property type="match status" value="1"/>
</dbReference>
<dbReference type="GO" id="GO:0055085">
    <property type="term" value="P:transmembrane transport"/>
    <property type="evidence" value="ECO:0007669"/>
    <property type="project" value="InterPro"/>
</dbReference>